<feature type="domain" description="AsmA" evidence="3">
    <location>
        <begin position="1"/>
        <end position="594"/>
    </location>
</feature>
<reference evidence="4 5" key="1">
    <citation type="submission" date="2024-09" db="EMBL/GenBank/DDBJ databases">
        <authorList>
            <person name="Sun Q."/>
            <person name="Mori K."/>
        </authorList>
    </citation>
    <scope>NUCLEOTIDE SEQUENCE [LARGE SCALE GENOMIC DNA]</scope>
    <source>
        <strain evidence="4 5">ATCC 51285</strain>
    </source>
</reference>
<organism evidence="4 5">
    <name type="scientific">Balneatrix alpica</name>
    <dbReference type="NCBI Taxonomy" id="75684"/>
    <lineage>
        <taxon>Bacteria</taxon>
        <taxon>Pseudomonadati</taxon>
        <taxon>Pseudomonadota</taxon>
        <taxon>Gammaproteobacteria</taxon>
        <taxon>Oceanospirillales</taxon>
        <taxon>Balneatrichaceae</taxon>
        <taxon>Balneatrix</taxon>
    </lineage>
</organism>
<dbReference type="PANTHER" id="PTHR30441:SF8">
    <property type="entry name" value="DUF748 DOMAIN-CONTAINING PROTEIN"/>
    <property type="match status" value="1"/>
</dbReference>
<evidence type="ECO:0000313" key="4">
    <source>
        <dbReference type="EMBL" id="MFB9886187.1"/>
    </source>
</evidence>
<keyword evidence="5" id="KW-1185">Reference proteome</keyword>
<dbReference type="Pfam" id="PF05170">
    <property type="entry name" value="AsmA"/>
    <property type="match status" value="1"/>
</dbReference>
<feature type="compositionally biased region" description="Low complexity" evidence="2">
    <location>
        <begin position="388"/>
        <end position="406"/>
    </location>
</feature>
<dbReference type="InterPro" id="IPR052894">
    <property type="entry name" value="AsmA-related"/>
</dbReference>
<accession>A0ABV5ZAB0</accession>
<name>A0ABV5ZAB0_9GAMM</name>
<comment type="caution">
    <text evidence="4">The sequence shown here is derived from an EMBL/GenBank/DDBJ whole genome shotgun (WGS) entry which is preliminary data.</text>
</comment>
<evidence type="ECO:0000256" key="1">
    <source>
        <dbReference type="SAM" id="Coils"/>
    </source>
</evidence>
<feature type="coiled-coil region" evidence="1">
    <location>
        <begin position="675"/>
        <end position="702"/>
    </location>
</feature>
<evidence type="ECO:0000259" key="3">
    <source>
        <dbReference type="Pfam" id="PF05170"/>
    </source>
</evidence>
<proteinExistence type="predicted"/>
<protein>
    <submittedName>
        <fullName evidence="4">AsmA family protein</fullName>
    </submittedName>
</protein>
<evidence type="ECO:0000313" key="5">
    <source>
        <dbReference type="Proteomes" id="UP001589628"/>
    </source>
</evidence>
<dbReference type="EMBL" id="JBHLZN010000002">
    <property type="protein sequence ID" value="MFB9886187.1"/>
    <property type="molecule type" value="Genomic_DNA"/>
</dbReference>
<keyword evidence="1" id="KW-0175">Coiled coil</keyword>
<dbReference type="Proteomes" id="UP001589628">
    <property type="component" value="Unassembled WGS sequence"/>
</dbReference>
<evidence type="ECO:0000256" key="2">
    <source>
        <dbReference type="SAM" id="MobiDB-lite"/>
    </source>
</evidence>
<sequence>MAKIAKLIGWLLAVALGLLALLLVYLFTAFDPNDYRQQLREELQRQTGLEISLDQPLGWSIFPTLALELHEVQGRYPQQANLLFLQRARIGVDLPALLNGQLNLQALQVEGLELSLVRDAQGKANWQAPQTASGDSASAGKAEEGASTTDAQPLALAIESLQLREVRVSLDDQQQGQRLQLGPLALTAEQIRLGQAFPAQLNLPLSRAQAGEVQQLQSEWQAQVLLDPERQLYQLQDLRMQGKVEGVLTQPVPLSLATQLQFDAKLQRLTLHDGRLEVDQLPLQWQLEWLLDQGEGKGQLELPSTDLAAWLQRQGFVQDLPEGALKQVALRSPWTWQQGRLSLTDMRLQLDASQGQGLFSQDSQSGMSQLKLKLDQLNLDRYQASAANKASAPAATPAANDSQATAGTEAEAEILPQQWLAKAQWMLDLEVAKLQTQGVEMQGVKLVAKANQGKLDVSQLALQVAGGSIHAKAQVQAAVQPMQSHLQLQAEQVAIEQVLSLLGQQPLFEGRAQLRAALNVQGNSQAAWTRSLAGEAKASVAEGWLRQVNLTQQLCEGIATLNQEPLTAPPSADTRFLGAQLSSQIQQGQVQITQLQARLQGASAEGQGLVQLPQRQLDMGVAVTVEGDTSQQACTINPKFQGLAWPLRCQGSLDAQPDSWCKADAAGFSQVLGQLAAREAQRKAAKEVNRALEKQADKLSEQLGGEGGEAVKGLLKGLFGQ</sequence>
<feature type="region of interest" description="Disordered" evidence="2">
    <location>
        <begin position="388"/>
        <end position="408"/>
    </location>
</feature>
<feature type="region of interest" description="Disordered" evidence="2">
    <location>
        <begin position="125"/>
        <end position="149"/>
    </location>
</feature>
<dbReference type="PANTHER" id="PTHR30441">
    <property type="entry name" value="DUF748 DOMAIN-CONTAINING PROTEIN"/>
    <property type="match status" value="1"/>
</dbReference>
<dbReference type="InterPro" id="IPR007844">
    <property type="entry name" value="AsmA"/>
</dbReference>
<gene>
    <name evidence="4" type="ORF">ACFFLH_07175</name>
</gene>
<dbReference type="RefSeq" id="WP_027311674.1">
    <property type="nucleotide sequence ID" value="NZ_JBHLZN010000002.1"/>
</dbReference>